<gene>
    <name evidence="5" type="ORF">GIB67_041223</name>
</gene>
<accession>A0A7J7MG42</accession>
<comment type="caution">
    <text evidence="5">The sequence shown here is derived from an EMBL/GenBank/DDBJ whole genome shotgun (WGS) entry which is preliminary data.</text>
</comment>
<dbReference type="OrthoDB" id="2017695at2759"/>
<sequence>MATVKLCTILIVFALICSGVVQIWADSGIEDEIITSDVSDSSFKIELEQLKSKISVLELGVEDKTRESKSKDEKILRMESVLQEKLDSITSLKSEIDSLQKKGSLDVEERVGKAHARAGELEKQVEKLRKEIESQNVKKDTLEARASEAEKKTQELNLKLKSLQKTNDEQKSRIRKTERALQVAEEEMMRAKIEATTKIKELMEVYGAWLPPWFATHLLKCQSFFVTHWTFHGKPALDLTFEKALEKKAQAQKWAEPHMETVKSKWIPVMKEQWLAVTTYCEPHVHTLTTKTVEVYESSKNAIKPHIVKAQNFADPYFQNAKKITKPYIDQVATVTKPHFDKARVALKPYTKKVVHAYGKFLKSAKTYHQQVQGTVQETLNKYELTKPLATKELVWFAASALLALPVLFFPRFFSAIFGKKAKRPTRTAHTNHTKRRAKRGHSDK</sequence>
<feature type="transmembrane region" description="Helical" evidence="3">
    <location>
        <begin position="394"/>
        <end position="414"/>
    </location>
</feature>
<dbReference type="EMBL" id="JACGCM010001553">
    <property type="protein sequence ID" value="KAF6153883.1"/>
    <property type="molecule type" value="Genomic_DNA"/>
</dbReference>
<name>A0A7J7MG42_9MAGN</name>
<dbReference type="SUPFAM" id="SSF58113">
    <property type="entry name" value="Apolipoprotein A-I"/>
    <property type="match status" value="1"/>
</dbReference>
<proteinExistence type="predicted"/>
<evidence type="ECO:0000256" key="1">
    <source>
        <dbReference type="SAM" id="Coils"/>
    </source>
</evidence>
<keyword evidence="3" id="KW-0812">Transmembrane</keyword>
<evidence type="ECO:0000313" key="6">
    <source>
        <dbReference type="Proteomes" id="UP000541444"/>
    </source>
</evidence>
<feature type="coiled-coil region" evidence="1">
    <location>
        <begin position="47"/>
        <end position="201"/>
    </location>
</feature>
<evidence type="ECO:0000256" key="2">
    <source>
        <dbReference type="SAM" id="MobiDB-lite"/>
    </source>
</evidence>
<evidence type="ECO:0000256" key="3">
    <source>
        <dbReference type="SAM" id="Phobius"/>
    </source>
</evidence>
<dbReference type="Gene3D" id="1.10.287.1490">
    <property type="match status" value="1"/>
</dbReference>
<keyword evidence="6" id="KW-1185">Reference proteome</keyword>
<evidence type="ECO:0000313" key="5">
    <source>
        <dbReference type="EMBL" id="KAF6153883.1"/>
    </source>
</evidence>
<evidence type="ECO:0000256" key="4">
    <source>
        <dbReference type="SAM" id="SignalP"/>
    </source>
</evidence>
<keyword evidence="4" id="KW-0732">Signal</keyword>
<feature type="region of interest" description="Disordered" evidence="2">
    <location>
        <begin position="424"/>
        <end position="445"/>
    </location>
</feature>
<dbReference type="SUPFAM" id="SSF57997">
    <property type="entry name" value="Tropomyosin"/>
    <property type="match status" value="1"/>
</dbReference>
<keyword evidence="1" id="KW-0175">Coiled coil</keyword>
<dbReference type="AlphaFoldDB" id="A0A7J7MG42"/>
<organism evidence="5 6">
    <name type="scientific">Kingdonia uniflora</name>
    <dbReference type="NCBI Taxonomy" id="39325"/>
    <lineage>
        <taxon>Eukaryota</taxon>
        <taxon>Viridiplantae</taxon>
        <taxon>Streptophyta</taxon>
        <taxon>Embryophyta</taxon>
        <taxon>Tracheophyta</taxon>
        <taxon>Spermatophyta</taxon>
        <taxon>Magnoliopsida</taxon>
        <taxon>Ranunculales</taxon>
        <taxon>Circaeasteraceae</taxon>
        <taxon>Kingdonia</taxon>
    </lineage>
</organism>
<reference evidence="5 6" key="1">
    <citation type="journal article" date="2020" name="IScience">
        <title>Genome Sequencing of the Endangered Kingdonia uniflora (Circaeasteraceae, Ranunculales) Reveals Potential Mechanisms of Evolutionary Specialization.</title>
        <authorList>
            <person name="Sun Y."/>
            <person name="Deng T."/>
            <person name="Zhang A."/>
            <person name="Moore M.J."/>
            <person name="Landis J.B."/>
            <person name="Lin N."/>
            <person name="Zhang H."/>
            <person name="Zhang X."/>
            <person name="Huang J."/>
            <person name="Zhang X."/>
            <person name="Sun H."/>
            <person name="Wang H."/>
        </authorList>
    </citation>
    <scope>NUCLEOTIDE SEQUENCE [LARGE SCALE GENOMIC DNA]</scope>
    <source>
        <strain evidence="5">TB1705</strain>
        <tissue evidence="5">Leaf</tissue>
    </source>
</reference>
<dbReference type="PANTHER" id="PTHR34360">
    <property type="entry name" value="OS08G0519400 PROTEIN"/>
    <property type="match status" value="1"/>
</dbReference>
<feature type="signal peptide" evidence="4">
    <location>
        <begin position="1"/>
        <end position="25"/>
    </location>
</feature>
<protein>
    <submittedName>
        <fullName evidence="5">Uncharacterized protein</fullName>
    </submittedName>
</protein>
<keyword evidence="3" id="KW-1133">Transmembrane helix</keyword>
<dbReference type="PANTHER" id="PTHR34360:SF1">
    <property type="entry name" value="OS08G0519400 PROTEIN"/>
    <property type="match status" value="1"/>
</dbReference>
<keyword evidence="3" id="KW-0472">Membrane</keyword>
<feature type="chain" id="PRO_5029536114" evidence="4">
    <location>
        <begin position="26"/>
        <end position="445"/>
    </location>
</feature>
<dbReference type="Proteomes" id="UP000541444">
    <property type="component" value="Unassembled WGS sequence"/>
</dbReference>